<feature type="region of interest" description="Disordered" evidence="3">
    <location>
        <begin position="303"/>
        <end position="332"/>
    </location>
</feature>
<evidence type="ECO:0000256" key="3">
    <source>
        <dbReference type="SAM" id="MobiDB-lite"/>
    </source>
</evidence>
<gene>
    <name evidence="5" type="ORF">G5C65_23400</name>
</gene>
<evidence type="ECO:0000313" key="6">
    <source>
        <dbReference type="Proteomes" id="UP000477722"/>
    </source>
</evidence>
<dbReference type="Gene3D" id="3.40.50.2000">
    <property type="entry name" value="Glycogen Phosphorylase B"/>
    <property type="match status" value="1"/>
</dbReference>
<organism evidence="5 6">
    <name type="scientific">Streptomyces boncukensis</name>
    <dbReference type="NCBI Taxonomy" id="2711219"/>
    <lineage>
        <taxon>Bacteria</taxon>
        <taxon>Bacillati</taxon>
        <taxon>Actinomycetota</taxon>
        <taxon>Actinomycetes</taxon>
        <taxon>Kitasatosporales</taxon>
        <taxon>Streptomycetaceae</taxon>
        <taxon>Streptomyces</taxon>
    </lineage>
</organism>
<dbReference type="RefSeq" id="WP_165300892.1">
    <property type="nucleotide sequence ID" value="NZ_JAAKZZ010000278.1"/>
</dbReference>
<dbReference type="InterPro" id="IPR028098">
    <property type="entry name" value="Glyco_trans_4-like_N"/>
</dbReference>
<comment type="caution">
    <text evidence="5">The sequence shown here is derived from an EMBL/GenBank/DDBJ whole genome shotgun (WGS) entry which is preliminary data.</text>
</comment>
<dbReference type="GO" id="GO:0016757">
    <property type="term" value="F:glycosyltransferase activity"/>
    <property type="evidence" value="ECO:0007669"/>
    <property type="project" value="UniProtKB-KW"/>
</dbReference>
<reference evidence="5 6" key="1">
    <citation type="submission" date="2020-02" db="EMBL/GenBank/DDBJ databases">
        <title>Whole-genome analyses of novel actinobacteria.</title>
        <authorList>
            <person name="Sahin N."/>
            <person name="Tatar D."/>
        </authorList>
    </citation>
    <scope>NUCLEOTIDE SEQUENCE [LARGE SCALE GENOMIC DNA]</scope>
    <source>
        <strain evidence="5 6">SB3404</strain>
    </source>
</reference>
<dbReference type="AlphaFoldDB" id="A0A6G4X1X2"/>
<keyword evidence="1" id="KW-0328">Glycosyltransferase</keyword>
<dbReference type="Pfam" id="PF13439">
    <property type="entry name" value="Glyco_transf_4"/>
    <property type="match status" value="1"/>
</dbReference>
<dbReference type="SUPFAM" id="SSF53756">
    <property type="entry name" value="UDP-Glycosyltransferase/glycogen phosphorylase"/>
    <property type="match status" value="1"/>
</dbReference>
<evidence type="ECO:0000313" key="5">
    <source>
        <dbReference type="EMBL" id="NGO71253.1"/>
    </source>
</evidence>
<dbReference type="EMBL" id="JAAKZZ010000278">
    <property type="protein sequence ID" value="NGO71253.1"/>
    <property type="molecule type" value="Genomic_DNA"/>
</dbReference>
<sequence length="332" mass="35989">MGSEAPEPLRGRVVMLVNNGVKGDSRVQKSAASAAAAGWDVVLLGASPDGRRHQWSHEGAEVRLLPKPSPLSVRAHDVRTPVLRRPLAYRDSRKAAQRAQWVKAYRADLRVRRASLAVARRRDGPSAALRLRAAGLAVPRATSRLLRKWVALRTHQLASAQRHRGSLNTAADRMAVTFWKTVLRGRAWRRLVPHLLDFDLAFSREIAGLEPDLIHAHDYHMLGVAARAVVRARAEGRRVKLVWDAHEYVPGLNAPNPRWLAGVSGYERAHAAQADAVVTVSPPLAELLRGSYRLPELPTVTLNAPVSAPPAEAYAGPGDGAGPGDDGGSGDD</sequence>
<proteinExistence type="predicted"/>
<dbReference type="Proteomes" id="UP000477722">
    <property type="component" value="Unassembled WGS sequence"/>
</dbReference>
<name>A0A6G4X1X2_9ACTN</name>
<protein>
    <submittedName>
        <fullName evidence="5">Glycosyltransferase</fullName>
    </submittedName>
</protein>
<evidence type="ECO:0000256" key="2">
    <source>
        <dbReference type="ARBA" id="ARBA00022679"/>
    </source>
</evidence>
<feature type="domain" description="Glycosyltransferase subfamily 4-like N-terminal" evidence="4">
    <location>
        <begin position="184"/>
        <end position="296"/>
    </location>
</feature>
<keyword evidence="6" id="KW-1185">Reference proteome</keyword>
<feature type="compositionally biased region" description="Gly residues" evidence="3">
    <location>
        <begin position="317"/>
        <end position="332"/>
    </location>
</feature>
<keyword evidence="2 5" id="KW-0808">Transferase</keyword>
<feature type="non-terminal residue" evidence="5">
    <location>
        <position position="332"/>
    </location>
</feature>
<evidence type="ECO:0000256" key="1">
    <source>
        <dbReference type="ARBA" id="ARBA00022676"/>
    </source>
</evidence>
<accession>A0A6G4X1X2</accession>
<evidence type="ECO:0000259" key="4">
    <source>
        <dbReference type="Pfam" id="PF13439"/>
    </source>
</evidence>